<dbReference type="GO" id="GO:0005886">
    <property type="term" value="C:plasma membrane"/>
    <property type="evidence" value="ECO:0007669"/>
    <property type="project" value="UniProtKB-SubCell"/>
</dbReference>
<evidence type="ECO:0000256" key="5">
    <source>
        <dbReference type="ARBA" id="ARBA00023136"/>
    </source>
</evidence>
<feature type="transmembrane region" description="Helical" evidence="6">
    <location>
        <begin position="83"/>
        <end position="102"/>
    </location>
</feature>
<keyword evidence="5 6" id="KW-0472">Membrane</keyword>
<feature type="transmembrane region" description="Helical" evidence="6">
    <location>
        <begin position="146"/>
        <end position="168"/>
    </location>
</feature>
<comment type="caution">
    <text evidence="8">The sequence shown here is derived from an EMBL/GenBank/DDBJ whole genome shotgun (WGS) entry which is preliminary data.</text>
</comment>
<sequence length="284" mass="31983">MFSRFNYSIFWNFLLITTGSILFSFGAKSVVIHHEFITGGIYGLSLLATRLTELFSPGVWYLIFNLPLFLVGWFFVSRRFFLYSLYSIIVVSLASEIIHYNLMISDQLYAAIAGGIICGAGGGIILRSLGSGGGLDIVAIMLNQRYNFGVGKTYLVFNCFLFSMLLSLYDIDTFIASIILVFISTMTLEHVLTLFNQRKIIYIISEKNQEISEILTQELNQGATFIKAQGAYSGKDKLILMAITNNIRLKRLEEAVFTIDEQALFIVENSFNVIGSTFGKRKIY</sequence>
<feature type="transmembrane region" description="Helical" evidence="6">
    <location>
        <begin position="7"/>
        <end position="27"/>
    </location>
</feature>
<feature type="transmembrane region" description="Helical" evidence="6">
    <location>
        <begin position="108"/>
        <end position="126"/>
    </location>
</feature>
<dbReference type="PANTHER" id="PTHR33545:SF5">
    <property type="entry name" value="UPF0750 MEMBRANE PROTEIN YITT"/>
    <property type="match status" value="1"/>
</dbReference>
<feature type="transmembrane region" description="Helical" evidence="6">
    <location>
        <begin position="58"/>
        <end position="76"/>
    </location>
</feature>
<dbReference type="Pfam" id="PF10035">
    <property type="entry name" value="DUF2179"/>
    <property type="match status" value="1"/>
</dbReference>
<dbReference type="InterPro" id="IPR051461">
    <property type="entry name" value="UPF0750_membrane"/>
</dbReference>
<evidence type="ECO:0000313" key="9">
    <source>
        <dbReference type="Proteomes" id="UP000599024"/>
    </source>
</evidence>
<dbReference type="InterPro" id="IPR015867">
    <property type="entry name" value="N-reg_PII/ATP_PRibTrfase_C"/>
</dbReference>
<dbReference type="InterPro" id="IPR003740">
    <property type="entry name" value="YitT"/>
</dbReference>
<accession>A0A8J6TEH6</accession>
<evidence type="ECO:0000256" key="6">
    <source>
        <dbReference type="SAM" id="Phobius"/>
    </source>
</evidence>
<gene>
    <name evidence="8" type="ORF">H8E79_08785</name>
</gene>
<evidence type="ECO:0000256" key="3">
    <source>
        <dbReference type="ARBA" id="ARBA00022692"/>
    </source>
</evidence>
<keyword evidence="2" id="KW-1003">Cell membrane</keyword>
<evidence type="ECO:0000256" key="4">
    <source>
        <dbReference type="ARBA" id="ARBA00022989"/>
    </source>
</evidence>
<protein>
    <submittedName>
        <fullName evidence="8">YitT family protein</fullName>
    </submittedName>
</protein>
<name>A0A8J6TEH6_9BACT</name>
<dbReference type="Proteomes" id="UP000599024">
    <property type="component" value="Unassembled WGS sequence"/>
</dbReference>
<evidence type="ECO:0000313" key="8">
    <source>
        <dbReference type="EMBL" id="MBC8209244.1"/>
    </source>
</evidence>
<keyword evidence="3 6" id="KW-0812">Transmembrane</keyword>
<reference evidence="8 9" key="1">
    <citation type="submission" date="2020-08" db="EMBL/GenBank/DDBJ databases">
        <title>Bridging the membrane lipid divide: bacteria of the FCB group superphylum have the potential to synthesize archaeal ether lipids.</title>
        <authorList>
            <person name="Villanueva L."/>
            <person name="Von Meijenfeldt F.A.B."/>
            <person name="Westbye A.B."/>
            <person name="Yadav S."/>
            <person name="Hopmans E.C."/>
            <person name="Dutilh B.E."/>
            <person name="Sinninghe Damste J.S."/>
        </authorList>
    </citation>
    <scope>NUCLEOTIDE SEQUENCE [LARGE SCALE GENOMIC DNA]</scope>
    <source>
        <strain evidence="8">NIOZ-UU81</strain>
    </source>
</reference>
<evidence type="ECO:0000256" key="1">
    <source>
        <dbReference type="ARBA" id="ARBA00004651"/>
    </source>
</evidence>
<dbReference type="Pfam" id="PF02588">
    <property type="entry name" value="YitT_membrane"/>
    <property type="match status" value="1"/>
</dbReference>
<dbReference type="Gene3D" id="3.30.70.120">
    <property type="match status" value="1"/>
</dbReference>
<proteinExistence type="predicted"/>
<dbReference type="PANTHER" id="PTHR33545">
    <property type="entry name" value="UPF0750 MEMBRANE PROTEIN YITT-RELATED"/>
    <property type="match status" value="1"/>
</dbReference>
<dbReference type="CDD" id="cd16380">
    <property type="entry name" value="YitT_C"/>
    <property type="match status" value="1"/>
</dbReference>
<dbReference type="InterPro" id="IPR019264">
    <property type="entry name" value="DUF2179"/>
</dbReference>
<dbReference type="AlphaFoldDB" id="A0A8J6TEH6"/>
<dbReference type="EMBL" id="JACNLK010000085">
    <property type="protein sequence ID" value="MBC8209244.1"/>
    <property type="molecule type" value="Genomic_DNA"/>
</dbReference>
<keyword evidence="4 6" id="KW-1133">Transmembrane helix</keyword>
<organism evidence="8 9">
    <name type="scientific">Candidatus Desulfatifera sulfidica</name>
    <dbReference type="NCBI Taxonomy" id="2841691"/>
    <lineage>
        <taxon>Bacteria</taxon>
        <taxon>Pseudomonadati</taxon>
        <taxon>Thermodesulfobacteriota</taxon>
        <taxon>Desulfobulbia</taxon>
        <taxon>Desulfobulbales</taxon>
        <taxon>Desulfobulbaceae</taxon>
        <taxon>Candidatus Desulfatifera</taxon>
    </lineage>
</organism>
<feature type="transmembrane region" description="Helical" evidence="6">
    <location>
        <begin position="174"/>
        <end position="195"/>
    </location>
</feature>
<feature type="domain" description="DUF2179" evidence="7">
    <location>
        <begin position="222"/>
        <end position="275"/>
    </location>
</feature>
<evidence type="ECO:0000259" key="7">
    <source>
        <dbReference type="Pfam" id="PF10035"/>
    </source>
</evidence>
<evidence type="ECO:0000256" key="2">
    <source>
        <dbReference type="ARBA" id="ARBA00022475"/>
    </source>
</evidence>
<dbReference type="PIRSF" id="PIRSF006483">
    <property type="entry name" value="Membrane_protein_YitT"/>
    <property type="match status" value="1"/>
</dbReference>
<comment type="subcellular location">
    <subcellularLocation>
        <location evidence="1">Cell membrane</location>
        <topology evidence="1">Multi-pass membrane protein</topology>
    </subcellularLocation>
</comment>